<accession>A0A5P1FHJ3</accession>
<organism evidence="2 3">
    <name type="scientific">Asparagus officinalis</name>
    <name type="common">Garden asparagus</name>
    <dbReference type="NCBI Taxonomy" id="4686"/>
    <lineage>
        <taxon>Eukaryota</taxon>
        <taxon>Viridiplantae</taxon>
        <taxon>Streptophyta</taxon>
        <taxon>Embryophyta</taxon>
        <taxon>Tracheophyta</taxon>
        <taxon>Spermatophyta</taxon>
        <taxon>Magnoliopsida</taxon>
        <taxon>Liliopsida</taxon>
        <taxon>Asparagales</taxon>
        <taxon>Asparagaceae</taxon>
        <taxon>Asparagoideae</taxon>
        <taxon>Asparagus</taxon>
    </lineage>
</organism>
<reference evidence="3" key="1">
    <citation type="journal article" date="2017" name="Nat. Commun.">
        <title>The asparagus genome sheds light on the origin and evolution of a young Y chromosome.</title>
        <authorList>
            <person name="Harkess A."/>
            <person name="Zhou J."/>
            <person name="Xu C."/>
            <person name="Bowers J.E."/>
            <person name="Van der Hulst R."/>
            <person name="Ayyampalayam S."/>
            <person name="Mercati F."/>
            <person name="Riccardi P."/>
            <person name="McKain M.R."/>
            <person name="Kakrana A."/>
            <person name="Tang H."/>
            <person name="Ray J."/>
            <person name="Groenendijk J."/>
            <person name="Arikit S."/>
            <person name="Mathioni S.M."/>
            <person name="Nakano M."/>
            <person name="Shan H."/>
            <person name="Telgmann-Rauber A."/>
            <person name="Kanno A."/>
            <person name="Yue Z."/>
            <person name="Chen H."/>
            <person name="Li W."/>
            <person name="Chen Y."/>
            <person name="Xu X."/>
            <person name="Zhang Y."/>
            <person name="Luo S."/>
            <person name="Chen H."/>
            <person name="Gao J."/>
            <person name="Mao Z."/>
            <person name="Pires J.C."/>
            <person name="Luo M."/>
            <person name="Kudrna D."/>
            <person name="Wing R.A."/>
            <person name="Meyers B.C."/>
            <person name="Yi K."/>
            <person name="Kong H."/>
            <person name="Lavrijsen P."/>
            <person name="Sunseri F."/>
            <person name="Falavigna A."/>
            <person name="Ye Y."/>
            <person name="Leebens-Mack J.H."/>
            <person name="Chen G."/>
        </authorList>
    </citation>
    <scope>NUCLEOTIDE SEQUENCE [LARGE SCALE GENOMIC DNA]</scope>
    <source>
        <strain evidence="3">cv. DH0086</strain>
    </source>
</reference>
<evidence type="ECO:0000313" key="3">
    <source>
        <dbReference type="Proteomes" id="UP000243459"/>
    </source>
</evidence>
<gene>
    <name evidence="2" type="ORF">A4U43_C03F24020</name>
</gene>
<name>A0A5P1FHJ3_ASPOF</name>
<proteinExistence type="predicted"/>
<evidence type="ECO:0000256" key="1">
    <source>
        <dbReference type="SAM" id="MobiDB-lite"/>
    </source>
</evidence>
<dbReference type="AlphaFoldDB" id="A0A5P1FHJ3"/>
<sequence>MPIVAAIALLNELEKSIVASINDITKDLVRVLLPAPPEVLDEQGDALMDLGRLLALSTHSPVVDGFRPKDLGQRFSLEISLTIPAIGRERRRRSCCRGDDLQFGNPTETGRPSMRIDRRSGGKEKLQEVSMAVSSKSERPAVTGTPMERR</sequence>
<protein>
    <submittedName>
        <fullName evidence="2">Uncharacterized protein</fullName>
    </submittedName>
</protein>
<feature type="compositionally biased region" description="Basic and acidic residues" evidence="1">
    <location>
        <begin position="114"/>
        <end position="127"/>
    </location>
</feature>
<evidence type="ECO:0000313" key="2">
    <source>
        <dbReference type="EMBL" id="ONK76111.1"/>
    </source>
</evidence>
<dbReference type="Proteomes" id="UP000243459">
    <property type="component" value="Chromosome 3"/>
</dbReference>
<dbReference type="Gramene" id="ONK76111">
    <property type="protein sequence ID" value="ONK76111"/>
    <property type="gene ID" value="A4U43_C03F24020"/>
</dbReference>
<dbReference type="EMBL" id="CM007383">
    <property type="protein sequence ID" value="ONK76111.1"/>
    <property type="molecule type" value="Genomic_DNA"/>
</dbReference>
<keyword evidence="3" id="KW-1185">Reference proteome</keyword>
<feature type="region of interest" description="Disordered" evidence="1">
    <location>
        <begin position="97"/>
        <end position="150"/>
    </location>
</feature>